<sequence>MKIRIKGNSVRVRITKPEVTQLCKEGLVQEVTPFVSGSFTYALRSEDVPDLTADFQDNTITVVLPKELVKDWEENNRIGFSGSVALADGQNLLLLVEKDFTCLEDRGEDESDNYPNPKLQH</sequence>
<dbReference type="InterPro" id="IPR053825">
    <property type="entry name" value="DUF7009"/>
</dbReference>
<dbReference type="Pfam" id="PF22668">
    <property type="entry name" value="DUF7009"/>
    <property type="match status" value="1"/>
</dbReference>
<accession>A0ABY1KPB6</accession>
<protein>
    <submittedName>
        <fullName evidence="1">Uncharacterized protein</fullName>
    </submittedName>
</protein>
<reference evidence="1 2" key="1">
    <citation type="submission" date="2017-01" db="EMBL/GenBank/DDBJ databases">
        <authorList>
            <person name="Varghese N."/>
            <person name="Submissions S."/>
        </authorList>
    </citation>
    <scope>NUCLEOTIDE SEQUENCE [LARGE SCALE GENOMIC DNA]</scope>
    <source>
        <strain evidence="1 2">DSM 2061</strain>
    </source>
</reference>
<keyword evidence="2" id="KW-1185">Reference proteome</keyword>
<dbReference type="Proteomes" id="UP000185728">
    <property type="component" value="Unassembled WGS sequence"/>
</dbReference>
<name>A0ABY1KPB6_9FLAO</name>
<comment type="caution">
    <text evidence="1">The sequence shown here is derived from an EMBL/GenBank/DDBJ whole genome shotgun (WGS) entry which is preliminary data.</text>
</comment>
<dbReference type="RefSeq" id="WP_076454634.1">
    <property type="nucleotide sequence ID" value="NZ_FTOB01000002.1"/>
</dbReference>
<gene>
    <name evidence="1" type="ORF">SAMN05421766_102769</name>
</gene>
<organism evidence="1 2">
    <name type="scientific">Zobellia uliginosa</name>
    <dbReference type="NCBI Taxonomy" id="143224"/>
    <lineage>
        <taxon>Bacteria</taxon>
        <taxon>Pseudomonadati</taxon>
        <taxon>Bacteroidota</taxon>
        <taxon>Flavobacteriia</taxon>
        <taxon>Flavobacteriales</taxon>
        <taxon>Flavobacteriaceae</taxon>
        <taxon>Zobellia</taxon>
    </lineage>
</organism>
<evidence type="ECO:0000313" key="2">
    <source>
        <dbReference type="Proteomes" id="UP000185728"/>
    </source>
</evidence>
<dbReference type="EMBL" id="FTOB01000002">
    <property type="protein sequence ID" value="SIS56777.1"/>
    <property type="molecule type" value="Genomic_DNA"/>
</dbReference>
<evidence type="ECO:0000313" key="1">
    <source>
        <dbReference type="EMBL" id="SIS56777.1"/>
    </source>
</evidence>
<proteinExistence type="predicted"/>